<keyword evidence="2" id="KW-1185">Reference proteome</keyword>
<protein>
    <submittedName>
        <fullName evidence="1">DUF2917 domain-containing protein</fullName>
    </submittedName>
</protein>
<evidence type="ECO:0000313" key="1">
    <source>
        <dbReference type="EMBL" id="QLG87697.1"/>
    </source>
</evidence>
<dbReference type="Proteomes" id="UP000509597">
    <property type="component" value="Chromosome"/>
</dbReference>
<evidence type="ECO:0000313" key="2">
    <source>
        <dbReference type="Proteomes" id="UP000509597"/>
    </source>
</evidence>
<name>A0A7H9BGG8_9NEIS</name>
<dbReference type="AlphaFoldDB" id="A0A7H9BGG8"/>
<reference evidence="1 2" key="1">
    <citation type="submission" date="2020-07" db="EMBL/GenBank/DDBJ databases">
        <title>Complete genome sequence of Chitinibacter sp. 2T18.</title>
        <authorList>
            <person name="Bae J.-W."/>
            <person name="Choi J.-W."/>
        </authorList>
    </citation>
    <scope>NUCLEOTIDE SEQUENCE [LARGE SCALE GENOMIC DNA]</scope>
    <source>
        <strain evidence="1 2">2T18</strain>
    </source>
</reference>
<dbReference type="InterPro" id="IPR021317">
    <property type="entry name" value="DUF2917"/>
</dbReference>
<dbReference type="RefSeq" id="WP_179357778.1">
    <property type="nucleotide sequence ID" value="NZ_CP058627.1"/>
</dbReference>
<organism evidence="1 2">
    <name type="scientific">Chitinibacter bivalviorum</name>
    <dbReference type="NCBI Taxonomy" id="2739434"/>
    <lineage>
        <taxon>Bacteria</taxon>
        <taxon>Pseudomonadati</taxon>
        <taxon>Pseudomonadota</taxon>
        <taxon>Betaproteobacteria</taxon>
        <taxon>Neisseriales</taxon>
        <taxon>Chitinibacteraceae</taxon>
        <taxon>Chitinibacter</taxon>
    </lineage>
</organism>
<dbReference type="KEGG" id="chiz:HQ393_05190"/>
<dbReference type="Pfam" id="PF11142">
    <property type="entry name" value="DUF2917"/>
    <property type="match status" value="1"/>
</dbReference>
<sequence length="100" mass="11441">MQTIFLPQQSLASVSGNAQQWIACEQGTVWISDDGHDVVLQRGEKWQICSDRLVVIESLQESRLAIRSPQTITHSIWQLMLEHGSNALRHWAHRPEIKTI</sequence>
<proteinExistence type="predicted"/>
<dbReference type="EMBL" id="CP058627">
    <property type="protein sequence ID" value="QLG87697.1"/>
    <property type="molecule type" value="Genomic_DNA"/>
</dbReference>
<gene>
    <name evidence="1" type="ORF">HQ393_05190</name>
</gene>
<accession>A0A7H9BGG8</accession>